<dbReference type="InterPro" id="IPR036250">
    <property type="entry name" value="AcylCo_DH-like_C"/>
</dbReference>
<evidence type="ECO:0000256" key="3">
    <source>
        <dbReference type="ARBA" id="ARBA00022630"/>
    </source>
</evidence>
<name>A0A1G7CUM9_9PROT</name>
<evidence type="ECO:0000259" key="8">
    <source>
        <dbReference type="Pfam" id="PF02770"/>
    </source>
</evidence>
<dbReference type="SUPFAM" id="SSF47203">
    <property type="entry name" value="Acyl-CoA dehydrogenase C-terminal domain-like"/>
    <property type="match status" value="1"/>
</dbReference>
<dbReference type="InterPro" id="IPR037069">
    <property type="entry name" value="AcylCoA_DH/ox_N_sf"/>
</dbReference>
<accession>A0A1G7CUM9</accession>
<dbReference type="RefSeq" id="WP_090665168.1">
    <property type="nucleotide sequence ID" value="NZ_FMZX01000036.1"/>
</dbReference>
<dbReference type="Gene3D" id="1.20.140.10">
    <property type="entry name" value="Butyryl-CoA Dehydrogenase, subunit A, domain 3"/>
    <property type="match status" value="1"/>
</dbReference>
<dbReference type="EMBL" id="FMZX01000036">
    <property type="protein sequence ID" value="SDE43062.1"/>
    <property type="molecule type" value="Genomic_DNA"/>
</dbReference>
<evidence type="ECO:0000313" key="10">
    <source>
        <dbReference type="EMBL" id="SDE43062.1"/>
    </source>
</evidence>
<evidence type="ECO:0000256" key="1">
    <source>
        <dbReference type="ARBA" id="ARBA00001974"/>
    </source>
</evidence>
<evidence type="ECO:0000256" key="2">
    <source>
        <dbReference type="ARBA" id="ARBA00009347"/>
    </source>
</evidence>
<dbReference type="SUPFAM" id="SSF56645">
    <property type="entry name" value="Acyl-CoA dehydrogenase NM domain-like"/>
    <property type="match status" value="1"/>
</dbReference>
<dbReference type="Gene3D" id="1.10.540.10">
    <property type="entry name" value="Acyl-CoA dehydrogenase/oxidase, N-terminal domain"/>
    <property type="match status" value="1"/>
</dbReference>
<reference evidence="10 11" key="1">
    <citation type="submission" date="2016-10" db="EMBL/GenBank/DDBJ databases">
        <authorList>
            <person name="de Groot N.N."/>
        </authorList>
    </citation>
    <scope>NUCLEOTIDE SEQUENCE [LARGE SCALE GENOMIC DNA]</scope>
    <source>
        <strain evidence="10 11">CPCC 100156</strain>
    </source>
</reference>
<comment type="cofactor">
    <cofactor evidence="1 6">
        <name>FAD</name>
        <dbReference type="ChEBI" id="CHEBI:57692"/>
    </cofactor>
</comment>
<dbReference type="PANTHER" id="PTHR43292:SF3">
    <property type="entry name" value="ACYL-COA DEHYDROGENASE FADE29"/>
    <property type="match status" value="1"/>
</dbReference>
<dbReference type="FunFam" id="2.40.110.10:FF:000011">
    <property type="entry name" value="Acyl-CoA dehydrogenase FadE34"/>
    <property type="match status" value="1"/>
</dbReference>
<dbReference type="InterPro" id="IPR009100">
    <property type="entry name" value="AcylCoA_DH/oxidase_NM_dom_sf"/>
</dbReference>
<keyword evidence="5 6" id="KW-0560">Oxidoreductase</keyword>
<keyword evidence="3 6" id="KW-0285">Flavoprotein</keyword>
<dbReference type="InterPro" id="IPR009075">
    <property type="entry name" value="AcylCo_DH/oxidase_C"/>
</dbReference>
<dbReference type="PANTHER" id="PTHR43292">
    <property type="entry name" value="ACYL-COA DEHYDROGENASE"/>
    <property type="match status" value="1"/>
</dbReference>
<gene>
    <name evidence="10" type="ORF">SAMN04487779_10365</name>
</gene>
<dbReference type="Pfam" id="PF02770">
    <property type="entry name" value="Acyl-CoA_dh_M"/>
    <property type="match status" value="1"/>
</dbReference>
<evidence type="ECO:0000313" key="11">
    <source>
        <dbReference type="Proteomes" id="UP000198925"/>
    </source>
</evidence>
<dbReference type="STRING" id="938405.SAMN02927895_05806"/>
<feature type="domain" description="Acyl-CoA dehydrogenase/oxidase N-terminal" evidence="9">
    <location>
        <begin position="6"/>
        <end position="122"/>
    </location>
</feature>
<dbReference type="GO" id="GO:0005886">
    <property type="term" value="C:plasma membrane"/>
    <property type="evidence" value="ECO:0007669"/>
    <property type="project" value="TreeGrafter"/>
</dbReference>
<dbReference type="Proteomes" id="UP000198925">
    <property type="component" value="Unassembled WGS sequence"/>
</dbReference>
<evidence type="ECO:0000259" key="9">
    <source>
        <dbReference type="Pfam" id="PF02771"/>
    </source>
</evidence>
<evidence type="ECO:0000256" key="5">
    <source>
        <dbReference type="ARBA" id="ARBA00023002"/>
    </source>
</evidence>
<feature type="domain" description="Acyl-CoA dehydrogenase/oxidase C-terminal" evidence="7">
    <location>
        <begin position="232"/>
        <end position="389"/>
    </location>
</feature>
<dbReference type="InterPro" id="IPR052161">
    <property type="entry name" value="Mycobact_Acyl-CoA_DH"/>
</dbReference>
<keyword evidence="4 6" id="KW-0274">FAD</keyword>
<dbReference type="GO" id="GO:0050660">
    <property type="term" value="F:flavin adenine dinucleotide binding"/>
    <property type="evidence" value="ECO:0007669"/>
    <property type="project" value="InterPro"/>
</dbReference>
<evidence type="ECO:0000256" key="6">
    <source>
        <dbReference type="RuleBase" id="RU362125"/>
    </source>
</evidence>
<dbReference type="Pfam" id="PF00441">
    <property type="entry name" value="Acyl-CoA_dh_1"/>
    <property type="match status" value="1"/>
</dbReference>
<protein>
    <submittedName>
        <fullName evidence="10">Acyl-CoA dehydrogenase</fullName>
    </submittedName>
</protein>
<dbReference type="AlphaFoldDB" id="A0A1G7CUM9"/>
<evidence type="ECO:0000259" key="7">
    <source>
        <dbReference type="Pfam" id="PF00441"/>
    </source>
</evidence>
<dbReference type="Pfam" id="PF02771">
    <property type="entry name" value="Acyl-CoA_dh_N"/>
    <property type="match status" value="1"/>
</dbReference>
<dbReference type="Gene3D" id="2.40.110.10">
    <property type="entry name" value="Butyryl-CoA Dehydrogenase, subunit A, domain 2"/>
    <property type="match status" value="1"/>
</dbReference>
<feature type="domain" description="Acyl-CoA oxidase/dehydrogenase middle" evidence="8">
    <location>
        <begin position="126"/>
        <end position="220"/>
    </location>
</feature>
<sequence>MDLTLTPKHRALREEVDAFIAAHRGAAPRPGGGRKRPDRKALDWQALLLEHGYFARTIPREYGGFGAPHDVIELAIIADAFSRAGISPGIHNQGISMLVPTLLEVGTEEQKRRWIGPTIRGEVIWCQGYSEPGSGSDLAAAQTRAAVEDGHFVINGQKIWTSSAHFADMMFLLCRTEPEQPKHAGLSYLLVPMNAPGIEVRPLRTMTGRAEFNETFFTDVRVPVDQIVMGRGQGWHVANVTLKYERLLLGDPNKLQQRFEAIRRMMEQPGAEGSRLLDRAEWRDRLLRLQGEVMAARHHNLRLLTEQAEGVDSGLGRFIVKYHGTMLAHRLASLALDAMGSSGLPYEPQGEAAEDDAATTWQIDYMYDIGLIIGGGSSNIQKNIIGERGLGLPREPKAAAPAGRN</sequence>
<dbReference type="InterPro" id="IPR046373">
    <property type="entry name" value="Acyl-CoA_Oxase/DH_mid-dom_sf"/>
</dbReference>
<keyword evidence="11" id="KW-1185">Reference proteome</keyword>
<dbReference type="InterPro" id="IPR006091">
    <property type="entry name" value="Acyl-CoA_Oxase/DH_mid-dom"/>
</dbReference>
<evidence type="ECO:0000256" key="4">
    <source>
        <dbReference type="ARBA" id="ARBA00022827"/>
    </source>
</evidence>
<comment type="similarity">
    <text evidence="2 6">Belongs to the acyl-CoA dehydrogenase family.</text>
</comment>
<proteinExistence type="inferred from homology"/>
<dbReference type="GO" id="GO:0016627">
    <property type="term" value="F:oxidoreductase activity, acting on the CH-CH group of donors"/>
    <property type="evidence" value="ECO:0007669"/>
    <property type="project" value="InterPro"/>
</dbReference>
<organism evidence="10 11">
    <name type="scientific">Belnapia rosea</name>
    <dbReference type="NCBI Taxonomy" id="938405"/>
    <lineage>
        <taxon>Bacteria</taxon>
        <taxon>Pseudomonadati</taxon>
        <taxon>Pseudomonadota</taxon>
        <taxon>Alphaproteobacteria</taxon>
        <taxon>Acetobacterales</taxon>
        <taxon>Roseomonadaceae</taxon>
        <taxon>Belnapia</taxon>
    </lineage>
</organism>
<dbReference type="InterPro" id="IPR013786">
    <property type="entry name" value="AcylCoA_DH/ox_N"/>
</dbReference>